<reference evidence="1" key="2">
    <citation type="journal article" date="2015" name="Data Brief">
        <title>Shoot transcriptome of the giant reed, Arundo donax.</title>
        <authorList>
            <person name="Barrero R.A."/>
            <person name="Guerrero F.D."/>
            <person name="Moolhuijzen P."/>
            <person name="Goolsby J.A."/>
            <person name="Tidwell J."/>
            <person name="Bellgard S.E."/>
            <person name="Bellgard M.I."/>
        </authorList>
    </citation>
    <scope>NUCLEOTIDE SEQUENCE</scope>
    <source>
        <tissue evidence="1">Shoot tissue taken approximately 20 cm above the soil surface</tissue>
    </source>
</reference>
<organism evidence="1">
    <name type="scientific">Arundo donax</name>
    <name type="common">Giant reed</name>
    <name type="synonym">Donax arundinaceus</name>
    <dbReference type="NCBI Taxonomy" id="35708"/>
    <lineage>
        <taxon>Eukaryota</taxon>
        <taxon>Viridiplantae</taxon>
        <taxon>Streptophyta</taxon>
        <taxon>Embryophyta</taxon>
        <taxon>Tracheophyta</taxon>
        <taxon>Spermatophyta</taxon>
        <taxon>Magnoliopsida</taxon>
        <taxon>Liliopsida</taxon>
        <taxon>Poales</taxon>
        <taxon>Poaceae</taxon>
        <taxon>PACMAD clade</taxon>
        <taxon>Arundinoideae</taxon>
        <taxon>Arundineae</taxon>
        <taxon>Arundo</taxon>
    </lineage>
</organism>
<name>A0A0A9A1Q1_ARUDO</name>
<evidence type="ECO:0000313" key="1">
    <source>
        <dbReference type="EMBL" id="JAD45011.1"/>
    </source>
</evidence>
<reference evidence="1" key="1">
    <citation type="submission" date="2014-09" db="EMBL/GenBank/DDBJ databases">
        <authorList>
            <person name="Magalhaes I.L.F."/>
            <person name="Oliveira U."/>
            <person name="Santos F.R."/>
            <person name="Vidigal T.H.D.A."/>
            <person name="Brescovit A.D."/>
            <person name="Santos A.J."/>
        </authorList>
    </citation>
    <scope>NUCLEOTIDE SEQUENCE</scope>
    <source>
        <tissue evidence="1">Shoot tissue taken approximately 20 cm above the soil surface</tissue>
    </source>
</reference>
<accession>A0A0A9A1Q1</accession>
<protein>
    <submittedName>
        <fullName evidence="1">Uncharacterized protein</fullName>
    </submittedName>
</protein>
<proteinExistence type="predicted"/>
<sequence>MNLLACKTSYFVISKVCFKWRLYTSFSRASVNLNFCGDLPLAQGADLQSLPAVGACLVPTSKNKVLCLTPADWTSLLITYITVLSRS</sequence>
<dbReference type="EMBL" id="GBRH01252884">
    <property type="protein sequence ID" value="JAD45011.1"/>
    <property type="molecule type" value="Transcribed_RNA"/>
</dbReference>
<dbReference type="AlphaFoldDB" id="A0A0A9A1Q1"/>